<dbReference type="EC" id="2.8.4.5" evidence="3"/>
<dbReference type="FunFam" id="3.40.50.12160:FF:000004">
    <property type="entry name" value="Threonylcarbamoyladenosine tRNA methylthiotransferase MtaB"/>
    <property type="match status" value="1"/>
</dbReference>
<evidence type="ECO:0000256" key="1">
    <source>
        <dbReference type="ARBA" id="ARBA00001966"/>
    </source>
</evidence>
<evidence type="ECO:0000256" key="11">
    <source>
        <dbReference type="ARBA" id="ARBA00023014"/>
    </source>
</evidence>
<dbReference type="NCBIfam" id="TIGR00089">
    <property type="entry name" value="MiaB/RimO family radical SAM methylthiotransferase"/>
    <property type="match status" value="1"/>
</dbReference>
<evidence type="ECO:0000256" key="2">
    <source>
        <dbReference type="ARBA" id="ARBA00002399"/>
    </source>
</evidence>
<gene>
    <name evidence="18" type="primary">mtaB</name>
    <name evidence="18" type="ORF">IAD50_04315</name>
</gene>
<reference evidence="18" key="2">
    <citation type="journal article" date="2021" name="PeerJ">
        <title>Extensive microbial diversity within the chicken gut microbiome revealed by metagenomics and culture.</title>
        <authorList>
            <person name="Gilroy R."/>
            <person name="Ravi A."/>
            <person name="Getino M."/>
            <person name="Pursley I."/>
            <person name="Horton D.L."/>
            <person name="Alikhan N.F."/>
            <person name="Baker D."/>
            <person name="Gharbi K."/>
            <person name="Hall N."/>
            <person name="Watson M."/>
            <person name="Adriaenssens E.M."/>
            <person name="Foster-Nyarko E."/>
            <person name="Jarju S."/>
            <person name="Secka A."/>
            <person name="Antonio M."/>
            <person name="Oren A."/>
            <person name="Chaudhuri R.R."/>
            <person name="La Ragione R."/>
            <person name="Hildebrand F."/>
            <person name="Pallen M.J."/>
        </authorList>
    </citation>
    <scope>NUCLEOTIDE SEQUENCE</scope>
    <source>
        <strain evidence="18">CHK195-4489</strain>
    </source>
</reference>
<keyword evidence="6" id="KW-0808">Transferase</keyword>
<comment type="catalytic activity">
    <reaction evidence="13">
        <text>N(6)-L-threonylcarbamoyladenosine(37) in tRNA + (sulfur carrier)-SH + AH2 + 2 S-adenosyl-L-methionine = 2-methylsulfanyl-N(6)-L-threonylcarbamoyladenosine(37) in tRNA + (sulfur carrier)-H + 5'-deoxyadenosine + L-methionine + A + S-adenosyl-L-homocysteine + 2 H(+)</text>
        <dbReference type="Rhea" id="RHEA:37075"/>
        <dbReference type="Rhea" id="RHEA-COMP:10163"/>
        <dbReference type="Rhea" id="RHEA-COMP:11092"/>
        <dbReference type="Rhea" id="RHEA-COMP:14737"/>
        <dbReference type="Rhea" id="RHEA-COMP:14739"/>
        <dbReference type="ChEBI" id="CHEBI:13193"/>
        <dbReference type="ChEBI" id="CHEBI:15378"/>
        <dbReference type="ChEBI" id="CHEBI:17319"/>
        <dbReference type="ChEBI" id="CHEBI:17499"/>
        <dbReference type="ChEBI" id="CHEBI:29917"/>
        <dbReference type="ChEBI" id="CHEBI:57844"/>
        <dbReference type="ChEBI" id="CHEBI:57856"/>
        <dbReference type="ChEBI" id="CHEBI:59789"/>
        <dbReference type="ChEBI" id="CHEBI:64428"/>
        <dbReference type="ChEBI" id="CHEBI:74418"/>
        <dbReference type="ChEBI" id="CHEBI:74420"/>
        <dbReference type="EC" id="2.8.4.5"/>
    </reaction>
</comment>
<accession>A0A9D1I6W3</accession>
<dbReference type="SMART" id="SM00729">
    <property type="entry name" value="Elp3"/>
    <property type="match status" value="1"/>
</dbReference>
<feature type="domain" description="Radical SAM core" evidence="17">
    <location>
        <begin position="142"/>
        <end position="366"/>
    </location>
</feature>
<dbReference type="InterPro" id="IPR020612">
    <property type="entry name" value="Methylthiotransferase_CS"/>
</dbReference>
<keyword evidence="4" id="KW-0004">4Fe-4S</keyword>
<protein>
    <recommendedName>
        <fullName evidence="15">Threonylcarbamoyladenosine tRNA methylthiotransferase MtaB</fullName>
        <ecNumber evidence="3">2.8.4.5</ecNumber>
    </recommendedName>
    <alternativeName>
        <fullName evidence="12">tRNA-t(6)A37 methylthiotransferase</fullName>
    </alternativeName>
</protein>
<dbReference type="PROSITE" id="PS51918">
    <property type="entry name" value="RADICAL_SAM"/>
    <property type="match status" value="1"/>
</dbReference>
<name>A0A9D1I6W3_9CLOT</name>
<dbReference type="PANTHER" id="PTHR43837">
    <property type="entry name" value="RIBOSOMAL PROTEIN S12 METHYLTHIOTRANSFERASE RIMO"/>
    <property type="match status" value="1"/>
</dbReference>
<keyword evidence="9" id="KW-0479">Metal-binding</keyword>
<comment type="function">
    <text evidence="2">Catalyzes the methylthiolation of N6-threonylcarbamoyladenosine (t(6)A), leading to the formation of 2-methylthio-N6-threonylcarbamoyladenosine (ms(2)t(6)A) at position 37 in tRNAs that read codons beginning with adenine.</text>
</comment>
<comment type="caution">
    <text evidence="18">The sequence shown here is derived from an EMBL/GenBank/DDBJ whole genome shotgun (WGS) entry which is preliminary data.</text>
</comment>
<evidence type="ECO:0000256" key="12">
    <source>
        <dbReference type="ARBA" id="ARBA00031213"/>
    </source>
</evidence>
<keyword evidence="11" id="KW-0411">Iron-sulfur</keyword>
<dbReference type="NCBIfam" id="TIGR01579">
    <property type="entry name" value="MiaB-like-C"/>
    <property type="match status" value="1"/>
</dbReference>
<evidence type="ECO:0000256" key="4">
    <source>
        <dbReference type="ARBA" id="ARBA00022485"/>
    </source>
</evidence>
<dbReference type="InterPro" id="IPR038135">
    <property type="entry name" value="Methylthiotransferase_N_sf"/>
</dbReference>
<dbReference type="Gene3D" id="3.80.30.20">
    <property type="entry name" value="tm_1862 like domain"/>
    <property type="match status" value="1"/>
</dbReference>
<dbReference type="AlphaFoldDB" id="A0A9D1I6W3"/>
<dbReference type="GO" id="GO:0035599">
    <property type="term" value="F:aspartic acid methylthiotransferase activity"/>
    <property type="evidence" value="ECO:0007669"/>
    <property type="project" value="TreeGrafter"/>
</dbReference>
<dbReference type="SUPFAM" id="SSF102114">
    <property type="entry name" value="Radical SAM enzymes"/>
    <property type="match status" value="1"/>
</dbReference>
<dbReference type="PANTHER" id="PTHR43837:SF1">
    <property type="entry name" value="RIBOSOMAL PROTEIN US12 METHYLTHIOTRANSFERASE RIMO"/>
    <property type="match status" value="1"/>
</dbReference>
<evidence type="ECO:0000256" key="10">
    <source>
        <dbReference type="ARBA" id="ARBA00023004"/>
    </source>
</evidence>
<feature type="domain" description="MTTase N-terminal" evidence="16">
    <location>
        <begin position="6"/>
        <end position="119"/>
    </location>
</feature>
<dbReference type="SFLD" id="SFLDG01061">
    <property type="entry name" value="methylthiotransferase"/>
    <property type="match status" value="1"/>
</dbReference>
<evidence type="ECO:0000256" key="7">
    <source>
        <dbReference type="ARBA" id="ARBA00022691"/>
    </source>
</evidence>
<dbReference type="GO" id="GO:0035598">
    <property type="term" value="F:tRNA (N(6)-L-threonylcarbamoyladenosine(37)-C(2))-methylthiotransferase activity"/>
    <property type="evidence" value="ECO:0007669"/>
    <property type="project" value="UniProtKB-EC"/>
</dbReference>
<dbReference type="Gene3D" id="3.40.50.12160">
    <property type="entry name" value="Methylthiotransferase, N-terminal domain"/>
    <property type="match status" value="1"/>
</dbReference>
<keyword evidence="10" id="KW-0408">Iron</keyword>
<sequence>MEKKQYTAAIYTLGCKVNFYESEAIAAALAARGVELREFDDICDIYVVNTCTVTADSDRKALRVVRRAIHKNPNAFIAVTGCLAQTRPELISKIEGVTLITGNENKTVVAERILAAASSGCREQSVSILPFSHTLCDVSVDTFHRTRAYIKIEDGCGARCSYCIIPTARGPVRSKPRAAVLREVRTLVNGGCKEIVLTGIEISSYQFDLLALLSELDRVDGLERIRLGSLDPFFIRKDVADALKTVEKLCPHFHISLQSGSSKILAAMRRRYNSQTAMEQILYLKSLFPDCNLFADVITGFPGETEEDFLETVRFLEAVRFLHVHIFPYSQRSGTAAAQLEGQIPKAVKKQRAAQLASMQASIKASLLSEFVSSGKKANVLFETWKDGFLKGHSENFIEFVCASDQNLRGKTGTVIPLSTDGETVTGYLSSSSSSASSM</sequence>
<evidence type="ECO:0000259" key="17">
    <source>
        <dbReference type="PROSITE" id="PS51918"/>
    </source>
</evidence>
<reference evidence="18" key="1">
    <citation type="submission" date="2020-10" db="EMBL/GenBank/DDBJ databases">
        <authorList>
            <person name="Gilroy R."/>
        </authorList>
    </citation>
    <scope>NUCLEOTIDE SEQUENCE</scope>
    <source>
        <strain evidence="18">CHK195-4489</strain>
    </source>
</reference>
<comment type="similarity">
    <text evidence="14">Belongs to the methylthiotransferase family. MtaB subfamily.</text>
</comment>
<evidence type="ECO:0000313" key="19">
    <source>
        <dbReference type="Proteomes" id="UP000824089"/>
    </source>
</evidence>
<dbReference type="Pfam" id="PF00919">
    <property type="entry name" value="UPF0004"/>
    <property type="match status" value="1"/>
</dbReference>
<organism evidence="18 19">
    <name type="scientific">Candidatus Egerieisoma faecipullorum</name>
    <dbReference type="NCBI Taxonomy" id="2840963"/>
    <lineage>
        <taxon>Bacteria</taxon>
        <taxon>Bacillati</taxon>
        <taxon>Bacillota</taxon>
        <taxon>Clostridia</taxon>
        <taxon>Eubacteriales</taxon>
        <taxon>Clostridiaceae</taxon>
        <taxon>Clostridiaceae incertae sedis</taxon>
        <taxon>Candidatus Egerieisoma</taxon>
    </lineage>
</organism>
<keyword evidence="7" id="KW-0949">S-adenosyl-L-methionine</keyword>
<dbReference type="InterPro" id="IPR006467">
    <property type="entry name" value="MiaB-like_bact"/>
</dbReference>
<dbReference type="InterPro" id="IPR013848">
    <property type="entry name" value="Methylthiotransferase_N"/>
</dbReference>
<dbReference type="PROSITE" id="PS51449">
    <property type="entry name" value="MTTASE_N"/>
    <property type="match status" value="1"/>
</dbReference>
<evidence type="ECO:0000256" key="13">
    <source>
        <dbReference type="ARBA" id="ARBA00051661"/>
    </source>
</evidence>
<evidence type="ECO:0000256" key="15">
    <source>
        <dbReference type="ARBA" id="ARBA00069898"/>
    </source>
</evidence>
<dbReference type="GO" id="GO:0046872">
    <property type="term" value="F:metal ion binding"/>
    <property type="evidence" value="ECO:0007669"/>
    <property type="project" value="UniProtKB-KW"/>
</dbReference>
<dbReference type="SFLD" id="SFLDG01082">
    <property type="entry name" value="B12-binding_domain_containing"/>
    <property type="match status" value="1"/>
</dbReference>
<evidence type="ECO:0000313" key="18">
    <source>
        <dbReference type="EMBL" id="HIU29506.1"/>
    </source>
</evidence>
<dbReference type="InterPro" id="IPR007197">
    <property type="entry name" value="rSAM"/>
</dbReference>
<dbReference type="SFLD" id="SFLDS00029">
    <property type="entry name" value="Radical_SAM"/>
    <property type="match status" value="1"/>
</dbReference>
<dbReference type="InterPro" id="IPR005839">
    <property type="entry name" value="Methylthiotransferase"/>
</dbReference>
<evidence type="ECO:0000256" key="5">
    <source>
        <dbReference type="ARBA" id="ARBA00022490"/>
    </source>
</evidence>
<dbReference type="FunFam" id="3.80.30.20:FF:000001">
    <property type="entry name" value="tRNA-2-methylthio-N(6)-dimethylallyladenosine synthase 2"/>
    <property type="match status" value="1"/>
</dbReference>
<dbReference type="GO" id="GO:0005829">
    <property type="term" value="C:cytosol"/>
    <property type="evidence" value="ECO:0007669"/>
    <property type="project" value="TreeGrafter"/>
</dbReference>
<proteinExistence type="inferred from homology"/>
<evidence type="ECO:0000256" key="3">
    <source>
        <dbReference type="ARBA" id="ARBA00013273"/>
    </source>
</evidence>
<dbReference type="EMBL" id="DVMM01000086">
    <property type="protein sequence ID" value="HIU29506.1"/>
    <property type="molecule type" value="Genomic_DNA"/>
</dbReference>
<keyword evidence="8" id="KW-0819">tRNA processing</keyword>
<dbReference type="InterPro" id="IPR006638">
    <property type="entry name" value="Elp3/MiaA/NifB-like_rSAM"/>
</dbReference>
<evidence type="ECO:0000259" key="16">
    <source>
        <dbReference type="PROSITE" id="PS51449"/>
    </source>
</evidence>
<dbReference type="PROSITE" id="PS01278">
    <property type="entry name" value="MTTASE_RADICAL"/>
    <property type="match status" value="1"/>
</dbReference>
<dbReference type="GO" id="GO:0051539">
    <property type="term" value="F:4 iron, 4 sulfur cluster binding"/>
    <property type="evidence" value="ECO:0007669"/>
    <property type="project" value="UniProtKB-KW"/>
</dbReference>
<dbReference type="Pfam" id="PF04055">
    <property type="entry name" value="Radical_SAM"/>
    <property type="match status" value="1"/>
</dbReference>
<comment type="cofactor">
    <cofactor evidence="1">
        <name>[4Fe-4S] cluster</name>
        <dbReference type="ChEBI" id="CHEBI:49883"/>
    </cofactor>
</comment>
<dbReference type="Proteomes" id="UP000824089">
    <property type="component" value="Unassembled WGS sequence"/>
</dbReference>
<dbReference type="InterPro" id="IPR058240">
    <property type="entry name" value="rSAM_sf"/>
</dbReference>
<dbReference type="CDD" id="cd01335">
    <property type="entry name" value="Radical_SAM"/>
    <property type="match status" value="1"/>
</dbReference>
<dbReference type="InterPro" id="IPR023404">
    <property type="entry name" value="rSAM_horseshoe"/>
</dbReference>
<evidence type="ECO:0000256" key="6">
    <source>
        <dbReference type="ARBA" id="ARBA00022679"/>
    </source>
</evidence>
<evidence type="ECO:0000256" key="9">
    <source>
        <dbReference type="ARBA" id="ARBA00022723"/>
    </source>
</evidence>
<keyword evidence="5" id="KW-0963">Cytoplasm</keyword>
<evidence type="ECO:0000256" key="8">
    <source>
        <dbReference type="ARBA" id="ARBA00022694"/>
    </source>
</evidence>
<evidence type="ECO:0000256" key="14">
    <source>
        <dbReference type="ARBA" id="ARBA00061574"/>
    </source>
</evidence>
<dbReference type="InterPro" id="IPR005840">
    <property type="entry name" value="Ribosomal_uS12_MeSTrfase_RimO"/>
</dbReference>